<dbReference type="Gene3D" id="2.10.25.10">
    <property type="entry name" value="Laminin"/>
    <property type="match status" value="1"/>
</dbReference>
<keyword evidence="1" id="KW-0722">Serine protease inhibitor</keyword>
<reference evidence="5" key="1">
    <citation type="submission" date="2016-11" db="UniProtKB">
        <authorList>
            <consortium name="WormBaseParasite"/>
        </authorList>
    </citation>
    <scope>IDENTIFICATION</scope>
</reference>
<evidence type="ECO:0000259" key="3">
    <source>
        <dbReference type="Pfam" id="PF01826"/>
    </source>
</evidence>
<dbReference type="InterPro" id="IPR036084">
    <property type="entry name" value="Ser_inhib-like_sf"/>
</dbReference>
<evidence type="ECO:0000256" key="1">
    <source>
        <dbReference type="ARBA" id="ARBA00022900"/>
    </source>
</evidence>
<sequence length="83" mass="8923">MKSLICLALIASSVAFSAAWTFQDEVCGEHEVWDECPCDPTCENPTMGLCGFGCVEGCACQKPYIRHEGKCILDCPAPVAPPQ</sequence>
<evidence type="ECO:0000313" key="5">
    <source>
        <dbReference type="WBParaSite" id="L893_g1054.t1"/>
    </source>
</evidence>
<dbReference type="Proteomes" id="UP000095287">
    <property type="component" value="Unplaced"/>
</dbReference>
<dbReference type="WBParaSite" id="L893_g1054.t1">
    <property type="protein sequence ID" value="L893_g1054.t1"/>
    <property type="gene ID" value="L893_g1054"/>
</dbReference>
<protein>
    <submittedName>
        <fullName evidence="5">TIL domain-containing protein</fullName>
    </submittedName>
</protein>
<name>A0A1I7XX94_9BILA</name>
<dbReference type="InterPro" id="IPR002919">
    <property type="entry name" value="TIL_dom"/>
</dbReference>
<accession>A0A1I7XX94</accession>
<dbReference type="CDD" id="cd19941">
    <property type="entry name" value="TIL"/>
    <property type="match status" value="1"/>
</dbReference>
<dbReference type="Pfam" id="PF01826">
    <property type="entry name" value="TIL"/>
    <property type="match status" value="1"/>
</dbReference>
<dbReference type="GO" id="GO:0004867">
    <property type="term" value="F:serine-type endopeptidase inhibitor activity"/>
    <property type="evidence" value="ECO:0007669"/>
    <property type="project" value="UniProtKB-KW"/>
</dbReference>
<evidence type="ECO:0000256" key="2">
    <source>
        <dbReference type="SAM" id="SignalP"/>
    </source>
</evidence>
<dbReference type="SUPFAM" id="SSF57567">
    <property type="entry name" value="Serine protease inhibitors"/>
    <property type="match status" value="1"/>
</dbReference>
<organism evidence="4 5">
    <name type="scientific">Steinernema glaseri</name>
    <dbReference type="NCBI Taxonomy" id="37863"/>
    <lineage>
        <taxon>Eukaryota</taxon>
        <taxon>Metazoa</taxon>
        <taxon>Ecdysozoa</taxon>
        <taxon>Nematoda</taxon>
        <taxon>Chromadorea</taxon>
        <taxon>Rhabditida</taxon>
        <taxon>Tylenchina</taxon>
        <taxon>Panagrolaimomorpha</taxon>
        <taxon>Strongyloidoidea</taxon>
        <taxon>Steinernematidae</taxon>
        <taxon>Steinernema</taxon>
    </lineage>
</organism>
<keyword evidence="4" id="KW-1185">Reference proteome</keyword>
<proteinExistence type="predicted"/>
<feature type="signal peptide" evidence="2">
    <location>
        <begin position="1"/>
        <end position="19"/>
    </location>
</feature>
<keyword evidence="1" id="KW-0646">Protease inhibitor</keyword>
<evidence type="ECO:0000313" key="4">
    <source>
        <dbReference type="Proteomes" id="UP000095287"/>
    </source>
</evidence>
<feature type="domain" description="TIL" evidence="3">
    <location>
        <begin position="27"/>
        <end position="73"/>
    </location>
</feature>
<keyword evidence="2" id="KW-0732">Signal</keyword>
<dbReference type="AlphaFoldDB" id="A0A1I7XX94"/>
<feature type="chain" id="PRO_5009311597" evidence="2">
    <location>
        <begin position="20"/>
        <end position="83"/>
    </location>
</feature>